<feature type="transmembrane region" description="Helical" evidence="1">
    <location>
        <begin position="122"/>
        <end position="150"/>
    </location>
</feature>
<feature type="transmembrane region" description="Helical" evidence="1">
    <location>
        <begin position="208"/>
        <end position="234"/>
    </location>
</feature>
<keyword evidence="1" id="KW-1133">Transmembrane helix</keyword>
<keyword evidence="1" id="KW-0812">Transmembrane</keyword>
<accession>A0ABX7BQY4</accession>
<feature type="transmembrane region" description="Helical" evidence="1">
    <location>
        <begin position="254"/>
        <end position="282"/>
    </location>
</feature>
<dbReference type="Proteomes" id="UP000595448">
    <property type="component" value="Chromosome"/>
</dbReference>
<reference evidence="2 3" key="1">
    <citation type="submission" date="2021-01" db="EMBL/GenBank/DDBJ databases">
        <title>Brevundimonas vitis sp. nov., an bacterium isolated from grape (Vitis vinifera).</title>
        <authorList>
            <person name="Jiang L."/>
            <person name="Lee J."/>
        </authorList>
    </citation>
    <scope>NUCLEOTIDE SEQUENCE [LARGE SCALE GENOMIC DNA]</scope>
    <source>
        <strain evidence="2 3">GRTSA-9</strain>
    </source>
</reference>
<name>A0ABX7BQY4_9CAUL</name>
<feature type="transmembrane region" description="Helical" evidence="1">
    <location>
        <begin position="21"/>
        <end position="42"/>
    </location>
</feature>
<feature type="transmembrane region" description="Helical" evidence="1">
    <location>
        <begin position="71"/>
        <end position="101"/>
    </location>
</feature>
<gene>
    <name evidence="2" type="ORF">JIP62_14745</name>
</gene>
<evidence type="ECO:0008006" key="4">
    <source>
        <dbReference type="Google" id="ProtNLM"/>
    </source>
</evidence>
<dbReference type="RefSeq" id="WP_201102894.1">
    <property type="nucleotide sequence ID" value="NZ_CP067977.1"/>
</dbReference>
<proteinExistence type="predicted"/>
<sequence length="294" mass="31079">MGFSATEAAFEGFRVVRRKPLALVWWGLSYLLVMAVGFALIAPQLVNLMVAMQTLQASSGPPDMTDFQPMWAAYGSIMPIVFPLGIIFGAVMNAAIVRSVVSPQSDAFGYMRLGMDEVRTAVVTLVLTILSIVVSALVFGLVGAVFGFAAAAQMPMLLLVGVAATIGGLVLMAWLSARFSLAVPITVAEKRIAIFDSWGLTKGRTWPIIGMAIIAFVMTVVVSLLGSLIFLPLTMTVGAMNDWTALEGMTLPEILAAVGPALAVSILVQAVMSSLQLAVIYAPFSAAYRDIKAG</sequence>
<organism evidence="2 3">
    <name type="scientific">Brevundimonas vitisensis</name>
    <dbReference type="NCBI Taxonomy" id="2800818"/>
    <lineage>
        <taxon>Bacteria</taxon>
        <taxon>Pseudomonadati</taxon>
        <taxon>Pseudomonadota</taxon>
        <taxon>Alphaproteobacteria</taxon>
        <taxon>Caulobacterales</taxon>
        <taxon>Caulobacteraceae</taxon>
        <taxon>Brevundimonas</taxon>
    </lineage>
</organism>
<keyword evidence="3" id="KW-1185">Reference proteome</keyword>
<feature type="transmembrane region" description="Helical" evidence="1">
    <location>
        <begin position="156"/>
        <end position="175"/>
    </location>
</feature>
<evidence type="ECO:0000256" key="1">
    <source>
        <dbReference type="SAM" id="Phobius"/>
    </source>
</evidence>
<evidence type="ECO:0000313" key="3">
    <source>
        <dbReference type="Proteomes" id="UP000595448"/>
    </source>
</evidence>
<evidence type="ECO:0000313" key="2">
    <source>
        <dbReference type="EMBL" id="QQQ18524.1"/>
    </source>
</evidence>
<keyword evidence="1" id="KW-0472">Membrane</keyword>
<protein>
    <recommendedName>
        <fullName evidence="4">Glycerophosphoryl diester phosphodiesterase membrane domain-containing protein</fullName>
    </recommendedName>
</protein>
<dbReference type="EMBL" id="CP067977">
    <property type="protein sequence ID" value="QQQ18524.1"/>
    <property type="molecule type" value="Genomic_DNA"/>
</dbReference>